<evidence type="ECO:0000313" key="6">
    <source>
        <dbReference type="EMBL" id="RKQ96218.1"/>
    </source>
</evidence>
<dbReference type="InterPro" id="IPR029058">
    <property type="entry name" value="AB_hydrolase_fold"/>
</dbReference>
<dbReference type="InterPro" id="IPR019819">
    <property type="entry name" value="Carboxylesterase_B_CS"/>
</dbReference>
<dbReference type="InterPro" id="IPR006311">
    <property type="entry name" value="TAT_signal"/>
</dbReference>
<dbReference type="PROSITE" id="PS51257">
    <property type="entry name" value="PROKAR_LIPOPROTEIN"/>
    <property type="match status" value="1"/>
</dbReference>
<sequence length="519" mass="56303">MSPTLNRRTLLATAGAAGSVLATGAGCAQRRDPVVTTSNGPVRGSIEDGIHRFLGIRYGADTATTRFRPPTRPAPWTDTLDATEYGSASPQGRNEANQSEDCLFLNVWTPGLETDAARPVMVYFHGGAYAAGSGSSPLYDGTQLCQRGDVVVITVNHRLNAFGYLYLQRVLGPDFAASGNAGQLDLVLALEWVRDNAARFGGDPGRVMVFGQSGGGAKIASLMATPVADGLFHSAATMSGQQVTASGPANATARSRAFLAGLGLDDARAHEILDLPMAQLVEALGVDDPVLPYGRVYFGPVKDDVVLPRHPFYPDVAPQSRHIPMIIGNTRDETRAFLRGPQYENLDWDDLPELLIPNMRVDIRPETVIARYRELYPERSAEEIFYAATTAARSWRGAIIEAEERAKVDTPTWVYQLDFGNPYAPHTFDIPLVFDNTAVEGDLPGNGETARNMAALMSEAFIALARNGTPQHAALPAWSRYTLPNRETMIFDWPPRMENDPRGAERALFASVPYVQPGT</sequence>
<dbReference type="PANTHER" id="PTHR11559">
    <property type="entry name" value="CARBOXYLESTERASE"/>
    <property type="match status" value="1"/>
</dbReference>
<dbReference type="PROSITE" id="PS00941">
    <property type="entry name" value="CARBOXYLESTERASE_B_2"/>
    <property type="match status" value="1"/>
</dbReference>
<dbReference type="EMBL" id="RBIM01000005">
    <property type="protein sequence ID" value="RKQ96218.1"/>
    <property type="molecule type" value="Genomic_DNA"/>
</dbReference>
<dbReference type="PROSITE" id="PS51318">
    <property type="entry name" value="TAT"/>
    <property type="match status" value="1"/>
</dbReference>
<evidence type="ECO:0000259" key="5">
    <source>
        <dbReference type="Pfam" id="PF00135"/>
    </source>
</evidence>
<dbReference type="GO" id="GO:0016787">
    <property type="term" value="F:hydrolase activity"/>
    <property type="evidence" value="ECO:0007669"/>
    <property type="project" value="UniProtKB-KW"/>
</dbReference>
<dbReference type="PROSITE" id="PS00122">
    <property type="entry name" value="CARBOXYLESTERASE_B_1"/>
    <property type="match status" value="1"/>
</dbReference>
<feature type="domain" description="Carboxylesterase type B" evidence="5">
    <location>
        <begin position="32"/>
        <end position="502"/>
    </location>
</feature>
<evidence type="ECO:0000256" key="4">
    <source>
        <dbReference type="SAM" id="MobiDB-lite"/>
    </source>
</evidence>
<evidence type="ECO:0000256" key="2">
    <source>
        <dbReference type="ARBA" id="ARBA00022801"/>
    </source>
</evidence>
<evidence type="ECO:0000256" key="1">
    <source>
        <dbReference type="ARBA" id="ARBA00005964"/>
    </source>
</evidence>
<proteinExistence type="inferred from homology"/>
<dbReference type="InterPro" id="IPR002018">
    <property type="entry name" value="CarbesteraseB"/>
</dbReference>
<name>A0A495D372_9PROT</name>
<protein>
    <recommendedName>
        <fullName evidence="3">Carboxylic ester hydrolase</fullName>
        <ecNumber evidence="3">3.1.1.-</ecNumber>
    </recommendedName>
</protein>
<gene>
    <name evidence="6" type="ORF">C7435_2470</name>
</gene>
<dbReference type="Gene3D" id="3.40.50.1820">
    <property type="entry name" value="alpha/beta hydrolase"/>
    <property type="match status" value="1"/>
</dbReference>
<evidence type="ECO:0000256" key="3">
    <source>
        <dbReference type="RuleBase" id="RU361235"/>
    </source>
</evidence>
<dbReference type="OrthoDB" id="9775851at2"/>
<comment type="caution">
    <text evidence="6">The sequence shown here is derived from an EMBL/GenBank/DDBJ whole genome shotgun (WGS) entry which is preliminary data.</text>
</comment>
<feature type="region of interest" description="Disordered" evidence="4">
    <location>
        <begin position="64"/>
        <end position="95"/>
    </location>
</feature>
<dbReference type="AlphaFoldDB" id="A0A495D372"/>
<comment type="similarity">
    <text evidence="1 3">Belongs to the type-B carboxylesterase/lipase family.</text>
</comment>
<accession>A0A495D372</accession>
<dbReference type="RefSeq" id="WP_121211827.1">
    <property type="nucleotide sequence ID" value="NZ_RBIM01000005.1"/>
</dbReference>
<organism evidence="6 7">
    <name type="scientific">Maricaulis maris</name>
    <dbReference type="NCBI Taxonomy" id="74318"/>
    <lineage>
        <taxon>Bacteria</taxon>
        <taxon>Pseudomonadati</taxon>
        <taxon>Pseudomonadota</taxon>
        <taxon>Alphaproteobacteria</taxon>
        <taxon>Maricaulales</taxon>
        <taxon>Maricaulaceae</taxon>
        <taxon>Maricaulis</taxon>
    </lineage>
</organism>
<keyword evidence="2 3" id="KW-0378">Hydrolase</keyword>
<evidence type="ECO:0000313" key="7">
    <source>
        <dbReference type="Proteomes" id="UP000273675"/>
    </source>
</evidence>
<feature type="compositionally biased region" description="Polar residues" evidence="4">
    <location>
        <begin position="86"/>
        <end position="95"/>
    </location>
</feature>
<dbReference type="InterPro" id="IPR019826">
    <property type="entry name" value="Carboxylesterase_B_AS"/>
</dbReference>
<dbReference type="EC" id="3.1.1.-" evidence="3"/>
<dbReference type="Pfam" id="PF00135">
    <property type="entry name" value="COesterase"/>
    <property type="match status" value="1"/>
</dbReference>
<reference evidence="6 7" key="1">
    <citation type="submission" date="2018-10" db="EMBL/GenBank/DDBJ databases">
        <title>Genomic Encyclopedia of Type Strains, Phase IV (KMG-IV): sequencing the most valuable type-strain genomes for metagenomic binning, comparative biology and taxonomic classification.</title>
        <authorList>
            <person name="Goeker M."/>
        </authorList>
    </citation>
    <scope>NUCLEOTIDE SEQUENCE [LARGE SCALE GENOMIC DNA]</scope>
    <source>
        <strain evidence="6 7">DSM 4734</strain>
    </source>
</reference>
<dbReference type="Proteomes" id="UP000273675">
    <property type="component" value="Unassembled WGS sequence"/>
</dbReference>
<dbReference type="InterPro" id="IPR050309">
    <property type="entry name" value="Type-B_Carboxylest/Lipase"/>
</dbReference>
<dbReference type="SUPFAM" id="SSF53474">
    <property type="entry name" value="alpha/beta-Hydrolases"/>
    <property type="match status" value="1"/>
</dbReference>